<feature type="transmembrane region" description="Helical" evidence="2">
    <location>
        <begin position="154"/>
        <end position="181"/>
    </location>
</feature>
<keyword evidence="2" id="KW-1133">Transmembrane helix</keyword>
<dbReference type="OrthoDB" id="2596855at2759"/>
<accession>A0A165IIH4</accession>
<feature type="compositionally biased region" description="Polar residues" evidence="1">
    <location>
        <begin position="13"/>
        <end position="23"/>
    </location>
</feature>
<feature type="compositionally biased region" description="Low complexity" evidence="1">
    <location>
        <begin position="47"/>
        <end position="58"/>
    </location>
</feature>
<feature type="region of interest" description="Disordered" evidence="1">
    <location>
        <begin position="280"/>
        <end position="309"/>
    </location>
</feature>
<protein>
    <submittedName>
        <fullName evidence="3">Uncharacterized protein</fullName>
    </submittedName>
</protein>
<gene>
    <name evidence="3" type="ORF">CALCODRAFT_95131</name>
</gene>
<evidence type="ECO:0000256" key="2">
    <source>
        <dbReference type="SAM" id="Phobius"/>
    </source>
</evidence>
<evidence type="ECO:0000313" key="3">
    <source>
        <dbReference type="EMBL" id="KZT60614.1"/>
    </source>
</evidence>
<feature type="region of interest" description="Disordered" evidence="1">
    <location>
        <begin position="459"/>
        <end position="497"/>
    </location>
</feature>
<dbReference type="AlphaFoldDB" id="A0A165IIH4"/>
<reference evidence="3 4" key="1">
    <citation type="journal article" date="2016" name="Mol. Biol. Evol.">
        <title>Comparative Genomics of Early-Diverging Mushroom-Forming Fungi Provides Insights into the Origins of Lignocellulose Decay Capabilities.</title>
        <authorList>
            <person name="Nagy L.G."/>
            <person name="Riley R."/>
            <person name="Tritt A."/>
            <person name="Adam C."/>
            <person name="Daum C."/>
            <person name="Floudas D."/>
            <person name="Sun H."/>
            <person name="Yadav J.S."/>
            <person name="Pangilinan J."/>
            <person name="Larsson K.H."/>
            <person name="Matsuura K."/>
            <person name="Barry K."/>
            <person name="Labutti K."/>
            <person name="Kuo R."/>
            <person name="Ohm R.A."/>
            <person name="Bhattacharya S.S."/>
            <person name="Shirouzu T."/>
            <person name="Yoshinaga Y."/>
            <person name="Martin F.M."/>
            <person name="Grigoriev I.V."/>
            <person name="Hibbett D.S."/>
        </authorList>
    </citation>
    <scope>NUCLEOTIDE SEQUENCE [LARGE SCALE GENOMIC DNA]</scope>
    <source>
        <strain evidence="3 4">HHB12733</strain>
    </source>
</reference>
<dbReference type="STRING" id="1353952.A0A165IIH4"/>
<feature type="compositionally biased region" description="Low complexity" evidence="1">
    <location>
        <begin position="475"/>
        <end position="487"/>
    </location>
</feature>
<feature type="transmembrane region" description="Helical" evidence="2">
    <location>
        <begin position="322"/>
        <end position="344"/>
    </location>
</feature>
<feature type="compositionally biased region" description="Polar residues" evidence="1">
    <location>
        <begin position="286"/>
        <end position="295"/>
    </location>
</feature>
<dbReference type="EMBL" id="KV423929">
    <property type="protein sequence ID" value="KZT60614.1"/>
    <property type="molecule type" value="Genomic_DNA"/>
</dbReference>
<keyword evidence="2" id="KW-0472">Membrane</keyword>
<feature type="compositionally biased region" description="Pro residues" evidence="1">
    <location>
        <begin position="95"/>
        <end position="105"/>
    </location>
</feature>
<name>A0A165IIH4_9BASI</name>
<organism evidence="3 4">
    <name type="scientific">Calocera cornea HHB12733</name>
    <dbReference type="NCBI Taxonomy" id="1353952"/>
    <lineage>
        <taxon>Eukaryota</taxon>
        <taxon>Fungi</taxon>
        <taxon>Dikarya</taxon>
        <taxon>Basidiomycota</taxon>
        <taxon>Agaricomycotina</taxon>
        <taxon>Dacrymycetes</taxon>
        <taxon>Dacrymycetales</taxon>
        <taxon>Dacrymycetaceae</taxon>
        <taxon>Calocera</taxon>
    </lineage>
</organism>
<evidence type="ECO:0000313" key="4">
    <source>
        <dbReference type="Proteomes" id="UP000076842"/>
    </source>
</evidence>
<keyword evidence="2" id="KW-0812">Transmembrane</keyword>
<dbReference type="InParanoid" id="A0A165IIH4"/>
<dbReference type="Proteomes" id="UP000076842">
    <property type="component" value="Unassembled WGS sequence"/>
</dbReference>
<feature type="compositionally biased region" description="Low complexity" evidence="1">
    <location>
        <begin position="106"/>
        <end position="121"/>
    </location>
</feature>
<proteinExistence type="predicted"/>
<evidence type="ECO:0000256" key="1">
    <source>
        <dbReference type="SAM" id="MobiDB-lite"/>
    </source>
</evidence>
<sequence length="522" mass="53057">MPGTSPDLAPTTPLRSSPVSSPLHTPASGAAYNPGSPAIPPPPLTVSSPIASSSSAPPFLIPLPLSPRPVATSSTSPPRFEAPPIPRKVGELNYVPPPPGTPLPRTPSGSTRGSPSTSSPGRAARLLHVLSPRSQRLSTAGSGETRKKKVHTVFGLHVTTLAFFIVVLLALPGTIAGWALAAMHFQSAPASSMTAATSGAIGATGNAGIVAAVVLSNGTAPVAAVIAPQMPSPLDASSNGTLPLNVTGTPGFNSTAFNTTDPGLSGGGVTPLAGNANATLGADGAGNSTTGSMSNADHDGTGSNGTSDGTGSAQAMLLSGVIFLHVAFAIGTILELLVLDRLLFQLIQQRRHHLRPTSIPVTAGSALGAVLHLGRFQSRGDGSDGMADAPVDEGPQSFLMRYAAPWNRGPLPSYRAAIGVREHGTGDVEDEVIVGPAPPEYGNTRGSVLLLQGALRRMASTNSQRSVRSGRGRRSPSPAQVEAGEAVELGEEGTRDAEVARRLEEALRSIEMPAAPARAARD</sequence>
<keyword evidence="4" id="KW-1185">Reference proteome</keyword>
<feature type="region of interest" description="Disordered" evidence="1">
    <location>
        <begin position="1"/>
        <end position="121"/>
    </location>
</feature>